<dbReference type="OrthoDB" id="9799672at2"/>
<feature type="binding site" evidence="4">
    <location>
        <begin position="113"/>
        <end position="114"/>
    </location>
    <ligand>
        <name>S-adenosyl-L-methionine</name>
        <dbReference type="ChEBI" id="CHEBI:59789"/>
    </ligand>
</feature>
<dbReference type="EMBL" id="SMAL01000001">
    <property type="protein sequence ID" value="TCT16889.1"/>
    <property type="molecule type" value="Genomic_DNA"/>
</dbReference>
<keyword evidence="4" id="KW-0460">Magnesium</keyword>
<evidence type="ECO:0000313" key="5">
    <source>
        <dbReference type="EMBL" id="TCT16889.1"/>
    </source>
</evidence>
<evidence type="ECO:0000256" key="4">
    <source>
        <dbReference type="HAMAP-Rule" id="MF_02217"/>
    </source>
</evidence>
<feature type="binding site" evidence="4">
    <location>
        <position position="37"/>
    </location>
    <ligand>
        <name>S-adenosyl-L-methionine</name>
        <dbReference type="ChEBI" id="CHEBI:59789"/>
    </ligand>
</feature>
<dbReference type="EC" id="2.1.1.-" evidence="4"/>
<evidence type="ECO:0000256" key="1">
    <source>
        <dbReference type="ARBA" id="ARBA00022603"/>
    </source>
</evidence>
<dbReference type="GO" id="GO:0008757">
    <property type="term" value="F:S-adenosylmethionine-dependent methyltransferase activity"/>
    <property type="evidence" value="ECO:0007669"/>
    <property type="project" value="TreeGrafter"/>
</dbReference>
<dbReference type="GO" id="GO:0030488">
    <property type="term" value="P:tRNA methylation"/>
    <property type="evidence" value="ECO:0007669"/>
    <property type="project" value="UniProtKB-UniRule"/>
</dbReference>
<keyword evidence="4" id="KW-0819">tRNA processing</keyword>
<reference evidence="5 6" key="1">
    <citation type="submission" date="2019-03" db="EMBL/GenBank/DDBJ databases">
        <title>Genomic Encyclopedia of Type Strains, Phase IV (KMG-IV): sequencing the most valuable type-strain genomes for metagenomic binning, comparative biology and taxonomic classification.</title>
        <authorList>
            <person name="Goeker M."/>
        </authorList>
    </citation>
    <scope>NUCLEOTIDE SEQUENCE [LARGE SCALE GENOMIC DNA]</scope>
    <source>
        <strain evidence="5 6">DSM 24629</strain>
    </source>
</reference>
<keyword evidence="3 4" id="KW-0949">S-adenosyl-L-methionine</keyword>
<feature type="binding site" evidence="4">
    <location>
        <position position="67"/>
    </location>
    <ligand>
        <name>S-adenosyl-L-methionine</name>
        <dbReference type="ChEBI" id="CHEBI:59789"/>
    </ligand>
</feature>
<dbReference type="InterPro" id="IPR050362">
    <property type="entry name" value="Cation-dep_OMT"/>
</dbReference>
<dbReference type="GO" id="GO:0008171">
    <property type="term" value="F:O-methyltransferase activity"/>
    <property type="evidence" value="ECO:0007669"/>
    <property type="project" value="InterPro"/>
</dbReference>
<feature type="binding site" evidence="4">
    <location>
        <position position="131"/>
    </location>
    <ligand>
        <name>S-adenosyl-L-methionine</name>
        <dbReference type="ChEBI" id="CHEBI:59789"/>
    </ligand>
</feature>
<dbReference type="GO" id="GO:0000287">
    <property type="term" value="F:magnesium ion binding"/>
    <property type="evidence" value="ECO:0007669"/>
    <property type="project" value="UniProtKB-UniRule"/>
</dbReference>
<evidence type="ECO:0000256" key="2">
    <source>
        <dbReference type="ARBA" id="ARBA00022679"/>
    </source>
</evidence>
<dbReference type="GO" id="GO:0016300">
    <property type="term" value="F:tRNA (uridine) methyltransferase activity"/>
    <property type="evidence" value="ECO:0007669"/>
    <property type="project" value="UniProtKB-UniRule"/>
</dbReference>
<evidence type="ECO:0000313" key="6">
    <source>
        <dbReference type="Proteomes" id="UP000294902"/>
    </source>
</evidence>
<dbReference type="SUPFAM" id="SSF53335">
    <property type="entry name" value="S-adenosyl-L-methionine-dependent methyltransferases"/>
    <property type="match status" value="1"/>
</dbReference>
<proteinExistence type="inferred from homology"/>
<dbReference type="CDD" id="cd02440">
    <property type="entry name" value="AdoMet_MTases"/>
    <property type="match status" value="1"/>
</dbReference>
<dbReference type="PANTHER" id="PTHR10509:SF14">
    <property type="entry name" value="CAFFEOYL-COA O-METHYLTRANSFERASE 3-RELATED"/>
    <property type="match status" value="1"/>
</dbReference>
<dbReference type="HAMAP" id="MF_02217">
    <property type="entry name" value="TrmR_methyltr"/>
    <property type="match status" value="1"/>
</dbReference>
<comment type="similarity">
    <text evidence="4">Belongs to the class I-like SAM-binding methyltransferase superfamily. Cation-dependent O-methyltransferase family.</text>
</comment>
<comment type="caution">
    <text evidence="5">The sequence shown here is derived from an EMBL/GenBank/DDBJ whole genome shotgun (WGS) entry which is preliminary data.</text>
</comment>
<comment type="function">
    <text evidence="4">Catalyzes the methylation of 5-hydroxyuridine (ho5U) to form 5-methoxyuridine (mo5U) at position 34 in tRNAs.</text>
</comment>
<feature type="binding site" evidence="4">
    <location>
        <position position="131"/>
    </location>
    <ligand>
        <name>Mg(2+)</name>
        <dbReference type="ChEBI" id="CHEBI:18420"/>
    </ligand>
</feature>
<accession>A0A4V2V0M1</accession>
<keyword evidence="4" id="KW-0479">Metal-binding</keyword>
<organism evidence="5 6">
    <name type="scientific">Natranaerovirga pectinivora</name>
    <dbReference type="NCBI Taxonomy" id="682400"/>
    <lineage>
        <taxon>Bacteria</taxon>
        <taxon>Bacillati</taxon>
        <taxon>Bacillota</taxon>
        <taxon>Clostridia</taxon>
        <taxon>Lachnospirales</taxon>
        <taxon>Natranaerovirgaceae</taxon>
        <taxon>Natranaerovirga</taxon>
    </lineage>
</organism>
<feature type="binding site" evidence="4">
    <location>
        <position position="157"/>
    </location>
    <ligand>
        <name>Mg(2+)</name>
        <dbReference type="ChEBI" id="CHEBI:18420"/>
    </ligand>
</feature>
<evidence type="ECO:0000256" key="3">
    <source>
        <dbReference type="ARBA" id="ARBA00022691"/>
    </source>
</evidence>
<keyword evidence="6" id="KW-1185">Reference proteome</keyword>
<gene>
    <name evidence="4" type="primary">trmR</name>
    <name evidence="5" type="ORF">EDC18_101185</name>
</gene>
<dbReference type="PROSITE" id="PS51682">
    <property type="entry name" value="SAM_OMT_I"/>
    <property type="match status" value="1"/>
</dbReference>
<dbReference type="InterPro" id="IPR043675">
    <property type="entry name" value="TrmR_methyltr"/>
</dbReference>
<dbReference type="InterPro" id="IPR029063">
    <property type="entry name" value="SAM-dependent_MTases_sf"/>
</dbReference>
<dbReference type="Gene3D" id="3.40.50.150">
    <property type="entry name" value="Vaccinia Virus protein VP39"/>
    <property type="match status" value="1"/>
</dbReference>
<dbReference type="RefSeq" id="WP_132249326.1">
    <property type="nucleotide sequence ID" value="NZ_SMAL01000001.1"/>
</dbReference>
<name>A0A4V2V0M1_9FIRM</name>
<dbReference type="Pfam" id="PF01596">
    <property type="entry name" value="Methyltransf_3"/>
    <property type="match status" value="1"/>
</dbReference>
<feature type="binding site" evidence="4">
    <location>
        <position position="158"/>
    </location>
    <ligand>
        <name>Mg(2+)</name>
        <dbReference type="ChEBI" id="CHEBI:18420"/>
    </ligand>
</feature>
<keyword evidence="1 4" id="KW-0489">Methyltransferase</keyword>
<feature type="binding site" evidence="4">
    <location>
        <position position="85"/>
    </location>
    <ligand>
        <name>S-adenosyl-L-methionine</name>
        <dbReference type="ChEBI" id="CHEBI:59789"/>
    </ligand>
</feature>
<comment type="subunit">
    <text evidence="4">Homodimer.</text>
</comment>
<keyword evidence="2 4" id="KW-0808">Transferase</keyword>
<comment type="catalytic activity">
    <reaction evidence="4">
        <text>5-hydroxyuridine(34) in tRNA + S-adenosyl-L-methionine = 5-methoxyuridine(34) in tRNA + S-adenosyl-L-homocysteine + H(+)</text>
        <dbReference type="Rhea" id="RHEA:60524"/>
        <dbReference type="Rhea" id="RHEA-COMP:13381"/>
        <dbReference type="Rhea" id="RHEA-COMP:15591"/>
        <dbReference type="ChEBI" id="CHEBI:15378"/>
        <dbReference type="ChEBI" id="CHEBI:57856"/>
        <dbReference type="ChEBI" id="CHEBI:59789"/>
        <dbReference type="ChEBI" id="CHEBI:136877"/>
        <dbReference type="ChEBI" id="CHEBI:143860"/>
    </reaction>
</comment>
<dbReference type="AlphaFoldDB" id="A0A4V2V0M1"/>
<dbReference type="InterPro" id="IPR002935">
    <property type="entry name" value="SAM_O-MeTrfase"/>
</dbReference>
<sequence length="213" mass="24369">MITNQQVLDYLRAIEPEKEPVLGEIEKEAIRLEIPIIKNEVQGLLRLMLSIKRPLRVLEIGTAVGFSSILMSHYLQENGSIATIERSEYMIEKAKANIKKANKEHIITIIEDDAEVALKALEGQFDFIFLDAAKGQYITFLPYCVNLLNDNGILISDNVLQDGNVAKSRFSVARRYRTIHSRMREYLWEINHHKELETTILPIGDGITISYKK</sequence>
<protein>
    <recommendedName>
        <fullName evidence="4">tRNA 5-hydroxyuridine methyltransferase</fullName>
        <ecNumber evidence="4">2.1.1.-</ecNumber>
    </recommendedName>
    <alternativeName>
        <fullName evidence="4">ho5U methyltransferase</fullName>
    </alternativeName>
</protein>
<dbReference type="PANTHER" id="PTHR10509">
    <property type="entry name" value="O-METHYLTRANSFERASE-RELATED"/>
    <property type="match status" value="1"/>
</dbReference>
<dbReference type="Proteomes" id="UP000294902">
    <property type="component" value="Unassembled WGS sequence"/>
</dbReference>